<protein>
    <submittedName>
        <fullName evidence="1">Uncharacterized protein</fullName>
    </submittedName>
</protein>
<evidence type="ECO:0000313" key="2">
    <source>
        <dbReference type="Proteomes" id="UP000316798"/>
    </source>
</evidence>
<proteinExistence type="predicted"/>
<keyword evidence="2" id="KW-1185">Reference proteome</keyword>
<reference evidence="1 2" key="1">
    <citation type="submission" date="2019-01" db="EMBL/GenBank/DDBJ databases">
        <title>Genomic insights into a novel species Rhodoferax sp.</title>
        <authorList>
            <person name="Jin L."/>
        </authorList>
    </citation>
    <scope>NUCLEOTIDE SEQUENCE [LARGE SCALE GENOMIC DNA]</scope>
    <source>
        <strain evidence="1 2">CHu59-6-5</strain>
    </source>
</reference>
<dbReference type="Proteomes" id="UP000316798">
    <property type="component" value="Chromosome"/>
</dbReference>
<sequence length="217" mass="23882">MFGFGKASKQNSPIFKFGDGKRITADEFGYLGVRWSGELSAKFIGEEFGAGKPCSDYEFSRDIEVGPFFAHLTLMAFNVGGYLNYVKNTLGADEEVCRQFMNGVSRSFSEIRDSNRRALHPELLQTMVSNVANFCDAIFLDFKAANVADPKVFNPLHTKATQMVLSGLRGWYAAPDQRASSDVISVQTMSIGAKLDDAPVVLYTILQKHLGVSIVKA</sequence>
<dbReference type="KEGG" id="rhf:EUB48_13465"/>
<name>A0A515DCM8_9BURK</name>
<gene>
    <name evidence="1" type="ORF">EUB48_13465</name>
</gene>
<dbReference type="RefSeq" id="WP_142819604.1">
    <property type="nucleotide sequence ID" value="NZ_CP035503.1"/>
</dbReference>
<organism evidence="1 2">
    <name type="scientific">Rhodoferax sediminis</name>
    <dbReference type="NCBI Taxonomy" id="2509614"/>
    <lineage>
        <taxon>Bacteria</taxon>
        <taxon>Pseudomonadati</taxon>
        <taxon>Pseudomonadota</taxon>
        <taxon>Betaproteobacteria</taxon>
        <taxon>Burkholderiales</taxon>
        <taxon>Comamonadaceae</taxon>
        <taxon>Rhodoferax</taxon>
    </lineage>
</organism>
<dbReference type="AlphaFoldDB" id="A0A515DCM8"/>
<evidence type="ECO:0000313" key="1">
    <source>
        <dbReference type="EMBL" id="QDL38183.1"/>
    </source>
</evidence>
<dbReference type="EMBL" id="CP035503">
    <property type="protein sequence ID" value="QDL38183.1"/>
    <property type="molecule type" value="Genomic_DNA"/>
</dbReference>
<accession>A0A515DCM8</accession>